<comment type="caution">
    <text evidence="1">The sequence shown here is derived from an EMBL/GenBank/DDBJ whole genome shotgun (WGS) entry which is preliminary data.</text>
</comment>
<evidence type="ECO:0000313" key="1">
    <source>
        <dbReference type="EMBL" id="GEU86312.1"/>
    </source>
</evidence>
<name>A0A6L2NMR3_TANCI</name>
<gene>
    <name evidence="1" type="ORF">Tci_058290</name>
</gene>
<dbReference type="AlphaFoldDB" id="A0A6L2NMR3"/>
<reference evidence="1" key="1">
    <citation type="journal article" date="2019" name="Sci. Rep.">
        <title>Draft genome of Tanacetum cinerariifolium, the natural source of mosquito coil.</title>
        <authorList>
            <person name="Yamashiro T."/>
            <person name="Shiraishi A."/>
            <person name="Satake H."/>
            <person name="Nakayama K."/>
        </authorList>
    </citation>
    <scope>NUCLEOTIDE SEQUENCE</scope>
</reference>
<dbReference type="EMBL" id="BKCJ010009295">
    <property type="protein sequence ID" value="GEU86312.1"/>
    <property type="molecule type" value="Genomic_DNA"/>
</dbReference>
<sequence length="146" mass="16331">MIETPKPPDGIPLKAITNALPYPISKKAICLHKYQLELFMQDEHQKCLQADSTSPPCGKFEFDQAHIYQHSQNAVSKKRKATTLFETTHLEKRTCNNGVKCAAPRPPPLPASEIDPTHHYQLSPSCPLEMLSNLRANLTANTSLVR</sequence>
<proteinExistence type="predicted"/>
<accession>A0A6L2NMR3</accession>
<protein>
    <submittedName>
        <fullName evidence="1">Uncharacterized protein</fullName>
    </submittedName>
</protein>
<organism evidence="1">
    <name type="scientific">Tanacetum cinerariifolium</name>
    <name type="common">Dalmatian daisy</name>
    <name type="synonym">Chrysanthemum cinerariifolium</name>
    <dbReference type="NCBI Taxonomy" id="118510"/>
    <lineage>
        <taxon>Eukaryota</taxon>
        <taxon>Viridiplantae</taxon>
        <taxon>Streptophyta</taxon>
        <taxon>Embryophyta</taxon>
        <taxon>Tracheophyta</taxon>
        <taxon>Spermatophyta</taxon>
        <taxon>Magnoliopsida</taxon>
        <taxon>eudicotyledons</taxon>
        <taxon>Gunneridae</taxon>
        <taxon>Pentapetalae</taxon>
        <taxon>asterids</taxon>
        <taxon>campanulids</taxon>
        <taxon>Asterales</taxon>
        <taxon>Asteraceae</taxon>
        <taxon>Asteroideae</taxon>
        <taxon>Anthemideae</taxon>
        <taxon>Anthemidinae</taxon>
        <taxon>Tanacetum</taxon>
    </lineage>
</organism>